<dbReference type="Pfam" id="PF05105">
    <property type="entry name" value="Phage_holin_4_1"/>
    <property type="match status" value="1"/>
</dbReference>
<dbReference type="GO" id="GO:0016020">
    <property type="term" value="C:membrane"/>
    <property type="evidence" value="ECO:0007669"/>
    <property type="project" value="UniProtKB-SubCell"/>
</dbReference>
<accession>A0A072NRQ6</accession>
<dbReference type="NCBIfam" id="TIGR01593">
    <property type="entry name" value="holin_tox_secr"/>
    <property type="match status" value="1"/>
</dbReference>
<proteinExistence type="inferred from homology"/>
<evidence type="ECO:0000256" key="4">
    <source>
        <dbReference type="ARBA" id="ARBA00023136"/>
    </source>
</evidence>
<keyword evidence="2 6" id="KW-0812">Transmembrane</keyword>
<reference evidence="7 8" key="1">
    <citation type="submission" date="2014-04" db="EMBL/GenBank/DDBJ databases">
        <title>Draft genome sequence of Bacillus azotoformans MEV2011, a (co-) denitrifying strain unable to grow in the presence of oxygen.</title>
        <authorList>
            <person name="Nielsen M."/>
            <person name="Schreiber L."/>
            <person name="Finster K."/>
            <person name="Schramm A."/>
        </authorList>
    </citation>
    <scope>NUCLEOTIDE SEQUENCE [LARGE SCALE GENOMIC DNA]</scope>
    <source>
        <strain evidence="7 8">MEV2011</strain>
    </source>
</reference>
<evidence type="ECO:0000256" key="3">
    <source>
        <dbReference type="ARBA" id="ARBA00022989"/>
    </source>
</evidence>
<organism evidence="7 8">
    <name type="scientific">Schinkia azotoformans MEV2011</name>
    <dbReference type="NCBI Taxonomy" id="1348973"/>
    <lineage>
        <taxon>Bacteria</taxon>
        <taxon>Bacillati</taxon>
        <taxon>Bacillota</taxon>
        <taxon>Bacilli</taxon>
        <taxon>Bacillales</taxon>
        <taxon>Bacillaceae</taxon>
        <taxon>Calidifontibacillus/Schinkia group</taxon>
        <taxon>Schinkia</taxon>
    </lineage>
</organism>
<dbReference type="Proteomes" id="UP000027936">
    <property type="component" value="Unassembled WGS sequence"/>
</dbReference>
<dbReference type="InterPro" id="IPR006480">
    <property type="entry name" value="Phage_holin_4_1"/>
</dbReference>
<feature type="transmembrane region" description="Helical" evidence="6">
    <location>
        <begin position="29"/>
        <end position="51"/>
    </location>
</feature>
<keyword evidence="3 6" id="KW-1133">Transmembrane helix</keyword>
<evidence type="ECO:0000256" key="5">
    <source>
        <dbReference type="ARBA" id="ARBA00023600"/>
    </source>
</evidence>
<dbReference type="AlphaFoldDB" id="A0A072NRQ6"/>
<dbReference type="EMBL" id="JJRY01000001">
    <property type="protein sequence ID" value="KEF40106.1"/>
    <property type="molecule type" value="Genomic_DNA"/>
</dbReference>
<evidence type="ECO:0000313" key="8">
    <source>
        <dbReference type="Proteomes" id="UP000027936"/>
    </source>
</evidence>
<dbReference type="PATRIC" id="fig|1348973.3.peg.115"/>
<feature type="transmembrane region" description="Helical" evidence="6">
    <location>
        <begin position="7"/>
        <end position="23"/>
    </location>
</feature>
<comment type="subcellular location">
    <subcellularLocation>
        <location evidence="1">Membrane</location>
        <topology evidence="1">Multi-pass membrane protein</topology>
    </subcellularLocation>
</comment>
<keyword evidence="4 6" id="KW-0472">Membrane</keyword>
<protein>
    <submittedName>
        <fullName evidence="7">Toxin secretion/phage lysis holin</fullName>
    </submittedName>
</protein>
<evidence type="ECO:0000256" key="6">
    <source>
        <dbReference type="SAM" id="Phobius"/>
    </source>
</evidence>
<gene>
    <name evidence="7" type="ORF">M670_00121</name>
</gene>
<evidence type="ECO:0000313" key="7">
    <source>
        <dbReference type="EMBL" id="KEF40106.1"/>
    </source>
</evidence>
<dbReference type="RefSeq" id="WP_035192421.1">
    <property type="nucleotide sequence ID" value="NZ_JJRY01000001.1"/>
</dbReference>
<sequence>MERIDLFIKGGIAVGGTLISYLVNGFGLAFAVLLGMMIIDYATGILAAIVNKNLNSSIGRNGFIRKMYIILLIGAIYLLGQAVQGLSYVGDGVTIAYIVIEFISITENGGKLGVPMPTQVKKVIAVLKDGGKNDKAL</sequence>
<evidence type="ECO:0000256" key="1">
    <source>
        <dbReference type="ARBA" id="ARBA00004141"/>
    </source>
</evidence>
<feature type="transmembrane region" description="Helical" evidence="6">
    <location>
        <begin position="63"/>
        <end position="80"/>
    </location>
</feature>
<evidence type="ECO:0000256" key="2">
    <source>
        <dbReference type="ARBA" id="ARBA00022692"/>
    </source>
</evidence>
<name>A0A072NRQ6_SCHAZ</name>
<comment type="similarity">
    <text evidence="5">Belongs to the bacteriophage holin family. Cp-1 holin subfamily.</text>
</comment>
<comment type="caution">
    <text evidence="7">The sequence shown here is derived from an EMBL/GenBank/DDBJ whole genome shotgun (WGS) entry which is preliminary data.</text>
</comment>